<accession>A0ABP0XCI5</accession>
<proteinExistence type="inferred from homology"/>
<dbReference type="EMBL" id="OZ020102">
    <property type="protein sequence ID" value="CAK9275636.1"/>
    <property type="molecule type" value="Genomic_DNA"/>
</dbReference>
<keyword evidence="3" id="KW-0808">Transferase</keyword>
<evidence type="ECO:0000256" key="5">
    <source>
        <dbReference type="SAM" id="Phobius"/>
    </source>
</evidence>
<evidence type="ECO:0000256" key="3">
    <source>
        <dbReference type="ARBA" id="ARBA00022679"/>
    </source>
</evidence>
<comment type="similarity">
    <text evidence="2">Belongs to the gamma-glutamylcyclotransferase family.</text>
</comment>
<dbReference type="Gene3D" id="3.10.490.10">
    <property type="entry name" value="Gamma-glutamyl cyclotransferase-like"/>
    <property type="match status" value="1"/>
</dbReference>
<organism evidence="7 8">
    <name type="scientific">Sphagnum jensenii</name>
    <dbReference type="NCBI Taxonomy" id="128206"/>
    <lineage>
        <taxon>Eukaryota</taxon>
        <taxon>Viridiplantae</taxon>
        <taxon>Streptophyta</taxon>
        <taxon>Embryophyta</taxon>
        <taxon>Bryophyta</taxon>
        <taxon>Sphagnophytina</taxon>
        <taxon>Sphagnopsida</taxon>
        <taxon>Sphagnales</taxon>
        <taxon>Sphagnaceae</taxon>
        <taxon>Sphagnum</taxon>
    </lineage>
</organism>
<dbReference type="Proteomes" id="UP001497444">
    <property type="component" value="Chromosome 7"/>
</dbReference>
<dbReference type="PANTHER" id="PTHR31544:SF2">
    <property type="entry name" value="AIG2-LIKE PROTEIN D"/>
    <property type="match status" value="1"/>
</dbReference>
<reference evidence="7" key="1">
    <citation type="submission" date="2024-02" db="EMBL/GenBank/DDBJ databases">
        <authorList>
            <consortium name="ELIXIR-Norway"/>
            <consortium name="Elixir Norway"/>
        </authorList>
    </citation>
    <scope>NUCLEOTIDE SEQUENCE</scope>
</reference>
<dbReference type="InterPro" id="IPR045038">
    <property type="entry name" value="AIG2-like"/>
</dbReference>
<keyword evidence="5" id="KW-1133">Transmembrane helix</keyword>
<evidence type="ECO:0000313" key="7">
    <source>
        <dbReference type="EMBL" id="CAK9275636.1"/>
    </source>
</evidence>
<dbReference type="InterPro" id="IPR036568">
    <property type="entry name" value="GGCT-like_sf"/>
</dbReference>
<dbReference type="PANTHER" id="PTHR31544">
    <property type="entry name" value="AIG2-LIKE PROTEIN D"/>
    <property type="match status" value="1"/>
</dbReference>
<comment type="function">
    <text evidence="1">Putative gamma-glutamylcyclotransferase.</text>
</comment>
<feature type="domain" description="Gamma-glutamylcyclotransferase AIG2-like" evidence="6">
    <location>
        <begin position="13"/>
        <end position="101"/>
    </location>
</feature>
<gene>
    <name evidence="7" type="ORF">CSSPJE1EN1_LOCUS21114</name>
</gene>
<evidence type="ECO:0000259" key="6">
    <source>
        <dbReference type="Pfam" id="PF06094"/>
    </source>
</evidence>
<evidence type="ECO:0000313" key="8">
    <source>
        <dbReference type="Proteomes" id="UP001497444"/>
    </source>
</evidence>
<evidence type="ECO:0000256" key="1">
    <source>
        <dbReference type="ARBA" id="ARBA00002782"/>
    </source>
</evidence>
<protein>
    <recommendedName>
        <fullName evidence="4">Putative gamma-glutamylcyclotransferase</fullName>
    </recommendedName>
</protein>
<sequence>MASIMANMVVRNVFVYGTLLAPEVVSVLIIVLPHLLRLWFMTRSEEMVLRMYQFATNDLDRIYPAVPPVKGDKVYGKVLFELTEWELEVSDMFQHIEYMRMVTTPILLVLP</sequence>
<dbReference type="CDD" id="cd06661">
    <property type="entry name" value="GGCT_like"/>
    <property type="match status" value="1"/>
</dbReference>
<feature type="transmembrane region" description="Helical" evidence="5">
    <location>
        <begin position="20"/>
        <end position="40"/>
    </location>
</feature>
<dbReference type="InterPro" id="IPR013024">
    <property type="entry name" value="GGCT-like"/>
</dbReference>
<name>A0ABP0XCI5_9BRYO</name>
<keyword evidence="5" id="KW-0812">Transmembrane</keyword>
<keyword evidence="8" id="KW-1185">Reference proteome</keyword>
<evidence type="ECO:0000256" key="4">
    <source>
        <dbReference type="ARBA" id="ARBA00030602"/>
    </source>
</evidence>
<keyword evidence="5" id="KW-0472">Membrane</keyword>
<evidence type="ECO:0000256" key="2">
    <source>
        <dbReference type="ARBA" id="ARBA00008861"/>
    </source>
</evidence>
<dbReference type="SUPFAM" id="SSF110857">
    <property type="entry name" value="Gamma-glutamyl cyclotransferase-like"/>
    <property type="match status" value="1"/>
</dbReference>
<dbReference type="InterPro" id="IPR009288">
    <property type="entry name" value="AIG2-like_dom"/>
</dbReference>
<dbReference type="Pfam" id="PF06094">
    <property type="entry name" value="GGACT"/>
    <property type="match status" value="1"/>
</dbReference>